<dbReference type="EMBL" id="JBHTEY010000004">
    <property type="protein sequence ID" value="MFC7616846.1"/>
    <property type="molecule type" value="Genomic_DNA"/>
</dbReference>
<name>A0ABW2TTN6_9PSEU</name>
<evidence type="ECO:0000256" key="1">
    <source>
        <dbReference type="SAM" id="SignalP"/>
    </source>
</evidence>
<reference evidence="3" key="1">
    <citation type="journal article" date="2019" name="Int. J. Syst. Evol. Microbiol.">
        <title>The Global Catalogue of Microorganisms (GCM) 10K type strain sequencing project: providing services to taxonomists for standard genome sequencing and annotation.</title>
        <authorList>
            <consortium name="The Broad Institute Genomics Platform"/>
            <consortium name="The Broad Institute Genome Sequencing Center for Infectious Disease"/>
            <person name="Wu L."/>
            <person name="Ma J."/>
        </authorList>
    </citation>
    <scope>NUCLEOTIDE SEQUENCE [LARGE SCALE GENOMIC DNA]</scope>
    <source>
        <strain evidence="3">JCM 17695</strain>
    </source>
</reference>
<accession>A0ABW2TTN6</accession>
<comment type="caution">
    <text evidence="2">The sequence shown here is derived from an EMBL/GenBank/DDBJ whole genome shotgun (WGS) entry which is preliminary data.</text>
</comment>
<sequence length="121" mass="12104">MFNRKSAAVVAATAAAFALSTGTAQAEDGVFLYTGTNAHCTFSGDNGVAGGVFASYTCRSGFAGYSLSVTGTPGWTSGVYINTFDTLAQCDAAGDNGEAGGVFTSHHCQLGFAGYSLSVSG</sequence>
<feature type="chain" id="PRO_5047501573" evidence="1">
    <location>
        <begin position="27"/>
        <end position="121"/>
    </location>
</feature>
<gene>
    <name evidence="2" type="ORF">ACFQV2_28730</name>
</gene>
<dbReference type="Proteomes" id="UP001596512">
    <property type="component" value="Unassembled WGS sequence"/>
</dbReference>
<evidence type="ECO:0000313" key="2">
    <source>
        <dbReference type="EMBL" id="MFC7616846.1"/>
    </source>
</evidence>
<proteinExistence type="predicted"/>
<protein>
    <submittedName>
        <fullName evidence="2">Uncharacterized protein</fullName>
    </submittedName>
</protein>
<keyword evidence="3" id="KW-1185">Reference proteome</keyword>
<keyword evidence="1" id="KW-0732">Signal</keyword>
<evidence type="ECO:0000313" key="3">
    <source>
        <dbReference type="Proteomes" id="UP001596512"/>
    </source>
</evidence>
<organism evidence="2 3">
    <name type="scientific">Actinokineospora soli</name>
    <dbReference type="NCBI Taxonomy" id="1048753"/>
    <lineage>
        <taxon>Bacteria</taxon>
        <taxon>Bacillati</taxon>
        <taxon>Actinomycetota</taxon>
        <taxon>Actinomycetes</taxon>
        <taxon>Pseudonocardiales</taxon>
        <taxon>Pseudonocardiaceae</taxon>
        <taxon>Actinokineospora</taxon>
    </lineage>
</organism>
<feature type="signal peptide" evidence="1">
    <location>
        <begin position="1"/>
        <end position="26"/>
    </location>
</feature>